<feature type="domain" description="GGDEF" evidence="3">
    <location>
        <begin position="350"/>
        <end position="484"/>
    </location>
</feature>
<evidence type="ECO:0000313" key="5">
    <source>
        <dbReference type="Proteomes" id="UP000192906"/>
    </source>
</evidence>
<dbReference type="GO" id="GO:0005886">
    <property type="term" value="C:plasma membrane"/>
    <property type="evidence" value="ECO:0007669"/>
    <property type="project" value="TreeGrafter"/>
</dbReference>
<dbReference type="SUPFAM" id="SSF55781">
    <property type="entry name" value="GAF domain-like"/>
    <property type="match status" value="1"/>
</dbReference>
<keyword evidence="5" id="KW-1185">Reference proteome</keyword>
<accession>A0A1X7EFB7</accession>
<dbReference type="CDD" id="cd01949">
    <property type="entry name" value="GGDEF"/>
    <property type="match status" value="1"/>
</dbReference>
<dbReference type="FunFam" id="3.30.70.270:FF:000001">
    <property type="entry name" value="Diguanylate cyclase domain protein"/>
    <property type="match status" value="1"/>
</dbReference>
<comment type="catalytic activity">
    <reaction evidence="2">
        <text>2 GTP = 3',3'-c-di-GMP + 2 diphosphate</text>
        <dbReference type="Rhea" id="RHEA:24898"/>
        <dbReference type="ChEBI" id="CHEBI:33019"/>
        <dbReference type="ChEBI" id="CHEBI:37565"/>
        <dbReference type="ChEBI" id="CHEBI:58805"/>
        <dbReference type="EC" id="2.7.7.65"/>
    </reaction>
</comment>
<dbReference type="SMART" id="SM00267">
    <property type="entry name" value="GGDEF"/>
    <property type="match status" value="1"/>
</dbReference>
<protein>
    <recommendedName>
        <fullName evidence="1">diguanylate cyclase</fullName>
        <ecNumber evidence="1">2.7.7.65</ecNumber>
    </recommendedName>
</protein>
<evidence type="ECO:0000259" key="3">
    <source>
        <dbReference type="PROSITE" id="PS50887"/>
    </source>
</evidence>
<gene>
    <name evidence="4" type="ORF">SAMN06295933_2873</name>
</gene>
<organism evidence="4 5">
    <name type="scientific">Desulfovibrio gilichinskyi</name>
    <dbReference type="NCBI Taxonomy" id="1519643"/>
    <lineage>
        <taxon>Bacteria</taxon>
        <taxon>Pseudomonadati</taxon>
        <taxon>Thermodesulfobacteriota</taxon>
        <taxon>Desulfovibrionia</taxon>
        <taxon>Desulfovibrionales</taxon>
        <taxon>Desulfovibrionaceae</taxon>
        <taxon>Desulfovibrio</taxon>
    </lineage>
</organism>
<dbReference type="InterPro" id="IPR000160">
    <property type="entry name" value="GGDEF_dom"/>
</dbReference>
<dbReference type="PANTHER" id="PTHR45138">
    <property type="entry name" value="REGULATORY COMPONENTS OF SENSORY TRANSDUCTION SYSTEM"/>
    <property type="match status" value="1"/>
</dbReference>
<dbReference type="EMBL" id="FWZU01000005">
    <property type="protein sequence ID" value="SMF32911.1"/>
    <property type="molecule type" value="Genomic_DNA"/>
</dbReference>
<dbReference type="GO" id="GO:1902201">
    <property type="term" value="P:negative regulation of bacterial-type flagellum-dependent cell motility"/>
    <property type="evidence" value="ECO:0007669"/>
    <property type="project" value="TreeGrafter"/>
</dbReference>
<dbReference type="PANTHER" id="PTHR45138:SF9">
    <property type="entry name" value="DIGUANYLATE CYCLASE DGCM-RELATED"/>
    <property type="match status" value="1"/>
</dbReference>
<proteinExistence type="predicted"/>
<dbReference type="NCBIfam" id="TIGR00254">
    <property type="entry name" value="GGDEF"/>
    <property type="match status" value="1"/>
</dbReference>
<sequence>MKRGERPELLWGFGLNSIEAGKIEDSLGPGFFLRNFSERSLPGDKELLQPEKPSATWIPLRVWNELSEARRDSYRKLESTQRILIQDDSEKNVDLESVLEDGFLAVISSPLTTSKVQDALFRAKEVSGLYGDLYRMTEEIIMERELLSRKTEQLMFLNTVLSNATERLEVSDILGQAAEDLKLLLPVLSVQGVFWDVVPAGAKTEAEIFINPGLIPAVQGEWIEFMIGSVTKLSGIEVGGYKISETTHAGDVAMCYGPTGGRVLALPLITRGEKFGCLVMLCDKSVRLAKDQVNTLNAAVNHLSLALNNALMFTKIKTRADRDGLTRVYNRRSFDERLVEELRRHQRHSMDLSLLMIDLDYFKSVNDTYGHMAGDLVLETIARIFEETFRTTDFIARYGGEEFVILLPHTKVDQAEMLAERIREKIESHTMSYRDENFKITASIGVSSVRPGSLAKGTEIVRKADDALYKAKDQGRNKVVVSDSHARLKVV</sequence>
<dbReference type="GO" id="GO:0052621">
    <property type="term" value="F:diguanylate cyclase activity"/>
    <property type="evidence" value="ECO:0007669"/>
    <property type="project" value="UniProtKB-EC"/>
</dbReference>
<name>A0A1X7EFB7_9BACT</name>
<dbReference type="RefSeq" id="WP_085103427.1">
    <property type="nucleotide sequence ID" value="NZ_FWZU01000005.1"/>
</dbReference>
<evidence type="ECO:0000256" key="1">
    <source>
        <dbReference type="ARBA" id="ARBA00012528"/>
    </source>
</evidence>
<evidence type="ECO:0000313" key="4">
    <source>
        <dbReference type="EMBL" id="SMF32911.1"/>
    </source>
</evidence>
<dbReference type="InterPro" id="IPR050469">
    <property type="entry name" value="Diguanylate_Cyclase"/>
</dbReference>
<dbReference type="PROSITE" id="PS50887">
    <property type="entry name" value="GGDEF"/>
    <property type="match status" value="1"/>
</dbReference>
<dbReference type="Pfam" id="PF00990">
    <property type="entry name" value="GGDEF"/>
    <property type="match status" value="1"/>
</dbReference>
<dbReference type="InterPro" id="IPR043128">
    <property type="entry name" value="Rev_trsase/Diguanyl_cyclase"/>
</dbReference>
<dbReference type="AlphaFoldDB" id="A0A1X7EFB7"/>
<reference evidence="5" key="1">
    <citation type="submission" date="2017-04" db="EMBL/GenBank/DDBJ databases">
        <authorList>
            <person name="Varghese N."/>
            <person name="Submissions S."/>
        </authorList>
    </citation>
    <scope>NUCLEOTIDE SEQUENCE [LARGE SCALE GENOMIC DNA]</scope>
    <source>
        <strain evidence="5">K3S</strain>
    </source>
</reference>
<dbReference type="Gene3D" id="3.30.70.270">
    <property type="match status" value="1"/>
</dbReference>
<evidence type="ECO:0000256" key="2">
    <source>
        <dbReference type="ARBA" id="ARBA00034247"/>
    </source>
</evidence>
<dbReference type="STRING" id="1519643.SAMN06295933_2873"/>
<dbReference type="GO" id="GO:0043709">
    <property type="term" value="P:cell adhesion involved in single-species biofilm formation"/>
    <property type="evidence" value="ECO:0007669"/>
    <property type="project" value="TreeGrafter"/>
</dbReference>
<dbReference type="InterPro" id="IPR029787">
    <property type="entry name" value="Nucleotide_cyclase"/>
</dbReference>
<dbReference type="OrthoDB" id="9759607at2"/>
<dbReference type="EC" id="2.7.7.65" evidence="1"/>
<dbReference type="Proteomes" id="UP000192906">
    <property type="component" value="Unassembled WGS sequence"/>
</dbReference>
<dbReference type="SUPFAM" id="SSF55073">
    <property type="entry name" value="Nucleotide cyclase"/>
    <property type="match status" value="1"/>
</dbReference>